<name>A0A976BD73_9BURK</name>
<gene>
    <name evidence="1" type="ORF">CO2235_230019</name>
</gene>
<protein>
    <submittedName>
        <fullName evidence="1">Uncharacterized protein</fullName>
    </submittedName>
</protein>
<accession>A0A976BD73</accession>
<comment type="caution">
    <text evidence="1">The sequence shown here is derived from an EMBL/GenBank/DDBJ whole genome shotgun (WGS) entry which is preliminary data.</text>
</comment>
<dbReference type="AlphaFoldDB" id="A0A976BD73"/>
<evidence type="ECO:0000313" key="1">
    <source>
        <dbReference type="EMBL" id="SPC14816.1"/>
    </source>
</evidence>
<proteinExistence type="predicted"/>
<evidence type="ECO:0000313" key="2">
    <source>
        <dbReference type="Proteomes" id="UP000256862"/>
    </source>
</evidence>
<organism evidence="1 2">
    <name type="scientific">Cupriavidus oxalaticus</name>
    <dbReference type="NCBI Taxonomy" id="96344"/>
    <lineage>
        <taxon>Bacteria</taxon>
        <taxon>Pseudomonadati</taxon>
        <taxon>Pseudomonadota</taxon>
        <taxon>Betaproteobacteria</taxon>
        <taxon>Burkholderiales</taxon>
        <taxon>Burkholderiaceae</taxon>
        <taxon>Cupriavidus</taxon>
    </lineage>
</organism>
<dbReference type="Proteomes" id="UP000256862">
    <property type="component" value="Chromosome CO2235"/>
</dbReference>
<reference evidence="1 2" key="1">
    <citation type="submission" date="2018-01" db="EMBL/GenBank/DDBJ databases">
        <authorList>
            <person name="Clerissi C."/>
        </authorList>
    </citation>
    <scope>NUCLEOTIDE SEQUENCE [LARGE SCALE GENOMIC DNA]</scope>
    <source>
        <strain evidence="1">Cupriavidus oxalaticus LMG 2235</strain>
    </source>
</reference>
<dbReference type="EMBL" id="OGUS01000124">
    <property type="protein sequence ID" value="SPC14816.1"/>
    <property type="molecule type" value="Genomic_DNA"/>
</dbReference>
<sequence length="93" mass="10381">MYAAQLPQYNGPRQFQTIRACRCSPARGETAARQQAIAHSYEHSLHIPIPVAFPAIPSPLLLYPAVPPRQYGPQRFSDFPGAIPCIPKRKSIR</sequence>